<dbReference type="AlphaFoldDB" id="A0A542Y5G1"/>
<evidence type="ECO:0000259" key="1">
    <source>
        <dbReference type="Pfam" id="PF07728"/>
    </source>
</evidence>
<dbReference type="InterPro" id="IPR011704">
    <property type="entry name" value="ATPase_dyneun-rel_AAA"/>
</dbReference>
<dbReference type="GO" id="GO:0016887">
    <property type="term" value="F:ATP hydrolysis activity"/>
    <property type="evidence" value="ECO:0007669"/>
    <property type="project" value="InterPro"/>
</dbReference>
<dbReference type="InterPro" id="IPR050764">
    <property type="entry name" value="CbbQ/NirQ/NorQ/GpvN"/>
</dbReference>
<comment type="caution">
    <text evidence="2">The sequence shown here is derived from an EMBL/GenBank/DDBJ whole genome shotgun (WGS) entry which is preliminary data.</text>
</comment>
<reference evidence="2 3" key="1">
    <citation type="submission" date="2019-06" db="EMBL/GenBank/DDBJ databases">
        <title>Sequencing the genomes of 1000 actinobacteria strains.</title>
        <authorList>
            <person name="Klenk H.-P."/>
        </authorList>
    </citation>
    <scope>NUCLEOTIDE SEQUENCE [LARGE SCALE GENOMIC DNA]</scope>
    <source>
        <strain evidence="2 3">DSM 8803</strain>
    </source>
</reference>
<proteinExistence type="predicted"/>
<dbReference type="EMBL" id="VFON01000001">
    <property type="protein sequence ID" value="TQL43322.1"/>
    <property type="molecule type" value="Genomic_DNA"/>
</dbReference>
<dbReference type="PANTHER" id="PTHR42759">
    <property type="entry name" value="MOXR FAMILY PROTEIN"/>
    <property type="match status" value="1"/>
</dbReference>
<dbReference type="RefSeq" id="WP_246055785.1">
    <property type="nucleotide sequence ID" value="NZ_VFON01000001.1"/>
</dbReference>
<evidence type="ECO:0000313" key="2">
    <source>
        <dbReference type="EMBL" id="TQL43322.1"/>
    </source>
</evidence>
<accession>A0A542Y5G1</accession>
<gene>
    <name evidence="2" type="ORF">FB468_1342</name>
</gene>
<dbReference type="CDD" id="cd00009">
    <property type="entry name" value="AAA"/>
    <property type="match status" value="1"/>
</dbReference>
<dbReference type="Proteomes" id="UP000319094">
    <property type="component" value="Unassembled WGS sequence"/>
</dbReference>
<name>A0A542Y5G1_9MICO</name>
<dbReference type="Gene3D" id="3.40.50.300">
    <property type="entry name" value="P-loop containing nucleotide triphosphate hydrolases"/>
    <property type="match status" value="1"/>
</dbReference>
<protein>
    <submittedName>
        <fullName evidence="2">MoxR-like ATPase</fullName>
    </submittedName>
</protein>
<dbReference type="SUPFAM" id="SSF52540">
    <property type="entry name" value="P-loop containing nucleoside triphosphate hydrolases"/>
    <property type="match status" value="1"/>
</dbReference>
<dbReference type="PANTHER" id="PTHR42759:SF1">
    <property type="entry name" value="MAGNESIUM-CHELATASE SUBUNIT CHLD"/>
    <property type="match status" value="1"/>
</dbReference>
<dbReference type="InterPro" id="IPR027417">
    <property type="entry name" value="P-loop_NTPase"/>
</dbReference>
<dbReference type="GO" id="GO:0005524">
    <property type="term" value="F:ATP binding"/>
    <property type="evidence" value="ECO:0007669"/>
    <property type="project" value="InterPro"/>
</dbReference>
<sequence length="545" mass="57560">MTALGAAPTLQTAGAVPQASETPLWVGDTVDASQLSVPESPLVTNAREVRAALHEATRVLRADWLHHYGEELERPATRVQREWGSVRGEPRTRPELDAEASIAHGLARVRELSEQWEQLLADPEAARALAAASTARAWALRRAIALVRTVDGAGNEDRVDALVRHAARRSRSLTRAEQETIAASDGCTSAGGASIGYAPQATQASQAAQPTPEPDAVLDAVLQIRIRQARRELEAGLVLNPQMRELIAAATPAVLTGAPILLIGETGGAKTALAEHLAGLGGTTHEFVSGYGDITGAQIIGAHELRASGDATVTEFAPGPLLRAMQRGVPIILDEINAMPPEFLKRLNRILQLRPGARFAVQEQPGLTVEIASGFVVLATANEYAPHRYRGIEPLSAELVNRFGSGTFRVHYPDSGADISDVPAENLLLAAAVVSAPDGSLPQGLGIAELTPLARAAFISQQVFVGNPDAALERYRGTEREFDDEPGLAETVIAPRTLAAVLQGVMLQGGATALTGALERFTAGVMHAADRAVLRLILVGQGLLT</sequence>
<organism evidence="2 3">
    <name type="scientific">Leucobacter komagatae</name>
    <dbReference type="NCBI Taxonomy" id="55969"/>
    <lineage>
        <taxon>Bacteria</taxon>
        <taxon>Bacillati</taxon>
        <taxon>Actinomycetota</taxon>
        <taxon>Actinomycetes</taxon>
        <taxon>Micrococcales</taxon>
        <taxon>Microbacteriaceae</taxon>
        <taxon>Leucobacter</taxon>
    </lineage>
</organism>
<keyword evidence="3" id="KW-1185">Reference proteome</keyword>
<evidence type="ECO:0000313" key="3">
    <source>
        <dbReference type="Proteomes" id="UP000319094"/>
    </source>
</evidence>
<feature type="domain" description="ATPase dynein-related AAA" evidence="1">
    <location>
        <begin position="259"/>
        <end position="403"/>
    </location>
</feature>
<dbReference type="Pfam" id="PF07728">
    <property type="entry name" value="AAA_5"/>
    <property type="match status" value="1"/>
</dbReference>